<gene>
    <name evidence="2" type="ORF">HMPREF9372_2947</name>
</gene>
<dbReference type="PROSITE" id="PS51257">
    <property type="entry name" value="PROKAR_LIPOPROTEIN"/>
    <property type="match status" value="1"/>
</dbReference>
<evidence type="ECO:0000313" key="3">
    <source>
        <dbReference type="Proteomes" id="UP000005316"/>
    </source>
</evidence>
<evidence type="ECO:0000313" key="2">
    <source>
        <dbReference type="EMBL" id="EGQ22347.1"/>
    </source>
</evidence>
<protein>
    <recommendedName>
        <fullName evidence="4">Lipoprotein</fullName>
    </recommendedName>
</protein>
<dbReference type="EMBL" id="AFPZ01000095">
    <property type="protein sequence ID" value="EGQ22347.1"/>
    <property type="molecule type" value="Genomic_DNA"/>
</dbReference>
<name>F9DVW6_9BACL</name>
<sequence length="158" mass="17980">MRSTSRLFVLLTVLTSLLLSACNDEKNESEEKPEVNKPQEENVVIPALTDEAFFEQVHKKLETAGFEVSEPMEADVELFGAVSGMTLIVNKEALMPLNLYKLSPSDERLSEVDKTGYLEVTTETKHERLAAKRKDHFIIYLHKGHPDYEKVMEVLDEL</sequence>
<proteinExistence type="predicted"/>
<evidence type="ECO:0000256" key="1">
    <source>
        <dbReference type="SAM" id="SignalP"/>
    </source>
</evidence>
<evidence type="ECO:0008006" key="4">
    <source>
        <dbReference type="Google" id="ProtNLM"/>
    </source>
</evidence>
<comment type="caution">
    <text evidence="2">The sequence shown here is derived from an EMBL/GenBank/DDBJ whole genome shotgun (WGS) entry which is preliminary data.</text>
</comment>
<reference evidence="2 3" key="1">
    <citation type="submission" date="2011-04" db="EMBL/GenBank/DDBJ databases">
        <authorList>
            <person name="Muzny D."/>
            <person name="Qin X."/>
            <person name="Deng J."/>
            <person name="Jiang H."/>
            <person name="Liu Y."/>
            <person name="Qu J."/>
            <person name="Song X.-Z."/>
            <person name="Zhang L."/>
            <person name="Thornton R."/>
            <person name="Coyle M."/>
            <person name="Francisco L."/>
            <person name="Jackson L."/>
            <person name="Javaid M."/>
            <person name="Korchina V."/>
            <person name="Kovar C."/>
            <person name="Mata R."/>
            <person name="Mathew T."/>
            <person name="Ngo R."/>
            <person name="Nguyen L."/>
            <person name="Nguyen N."/>
            <person name="Okwuonu G."/>
            <person name="Ongeri F."/>
            <person name="Pham C."/>
            <person name="Simmons D."/>
            <person name="Wilczek-Boney K."/>
            <person name="Hale W."/>
            <person name="Jakkamsetti A."/>
            <person name="Pham P."/>
            <person name="Ruth R."/>
            <person name="San Lucas F."/>
            <person name="Warren J."/>
            <person name="Zhang J."/>
            <person name="Zhao Z."/>
            <person name="Zhou C."/>
            <person name="Zhu D."/>
            <person name="Lee S."/>
            <person name="Bess C."/>
            <person name="Blankenburg K."/>
            <person name="Forbes L."/>
            <person name="Fu Q."/>
            <person name="Gubbala S."/>
            <person name="Hirani K."/>
            <person name="Jayaseelan J.C."/>
            <person name="Lara F."/>
            <person name="Munidasa M."/>
            <person name="Palculict T."/>
            <person name="Patil S."/>
            <person name="Pu L.-L."/>
            <person name="Saada N."/>
            <person name="Tang L."/>
            <person name="Weissenberger G."/>
            <person name="Zhu Y."/>
            <person name="Hemphill L."/>
            <person name="Shang Y."/>
            <person name="Youmans B."/>
            <person name="Ayvaz T."/>
            <person name="Ross M."/>
            <person name="Santibanez J."/>
            <person name="Aqrawi P."/>
            <person name="Gross S."/>
            <person name="Joshi V."/>
            <person name="Fowler G."/>
            <person name="Nazareth L."/>
            <person name="Reid J."/>
            <person name="Worley K."/>
            <person name="Petrosino J."/>
            <person name="Highlander S."/>
            <person name="Gibbs R."/>
        </authorList>
    </citation>
    <scope>NUCLEOTIDE SEQUENCE [LARGE SCALE GENOMIC DNA]</scope>
    <source>
        <strain evidence="2 3">2681</strain>
    </source>
</reference>
<feature type="signal peptide" evidence="1">
    <location>
        <begin position="1"/>
        <end position="21"/>
    </location>
</feature>
<accession>F9DVW6</accession>
<dbReference type="OrthoDB" id="2440731at2"/>
<organism evidence="2 3">
    <name type="scientific">Sporosarcina newyorkensis 2681</name>
    <dbReference type="NCBI Taxonomy" id="1027292"/>
    <lineage>
        <taxon>Bacteria</taxon>
        <taxon>Bacillati</taxon>
        <taxon>Bacillota</taxon>
        <taxon>Bacilli</taxon>
        <taxon>Bacillales</taxon>
        <taxon>Caryophanaceae</taxon>
        <taxon>Sporosarcina</taxon>
    </lineage>
</organism>
<dbReference type="HOGENOM" id="CLU_1668319_0_0_9"/>
<keyword evidence="1" id="KW-0732">Signal</keyword>
<dbReference type="Proteomes" id="UP000005316">
    <property type="component" value="Unassembled WGS sequence"/>
</dbReference>
<dbReference type="AlphaFoldDB" id="F9DVW6"/>
<feature type="chain" id="PRO_5038958318" description="Lipoprotein" evidence="1">
    <location>
        <begin position="22"/>
        <end position="158"/>
    </location>
</feature>
<dbReference type="RefSeq" id="WP_009497616.1">
    <property type="nucleotide sequence ID" value="NZ_GL982998.1"/>
</dbReference>